<accession>A0A9P6C0H2</accession>
<sequence length="421" mass="46461">PTSNWHAVRPWLPPLTLSVREVTSVSVTFLLSATISQPSDLDIDVDLENEFEGDDQTQPQQSIISEALAKGLSVKVNGSPWQRVFIRIDDSADEAVIIIYRLMPGRQYDIDLGIVHSRHLRRQVATEAFRAIMILTADPTDADSESSSPSSPTVPAITPVTTNSITASAPVPSQNATDATANPPAPPPFTIEDRLAQLNHTLSLLSTERETLQSQIKSVRREGQKADAALKSEIEALKRASEKHSAAEGRAKQKILALQEAVKRAQAGARTTEEQLAEIESRLPALVKEREEKEAECVRVKKEAERVRKERECVNEKDKKRLERLRSELSVLSHKLEKLNGKREKTEGTILLDLEEQLKQTRTELESVEKEEEELAIEELASVSGIGIGGQEYSLQGFSRRRANTGGASSNPGPIGRPQRA</sequence>
<protein>
    <submittedName>
        <fullName evidence="3">Uncharacterized protein</fullName>
    </submittedName>
</protein>
<evidence type="ECO:0000256" key="2">
    <source>
        <dbReference type="SAM" id="MobiDB-lite"/>
    </source>
</evidence>
<feature type="coiled-coil region" evidence="1">
    <location>
        <begin position="262"/>
        <end position="378"/>
    </location>
</feature>
<reference evidence="3" key="1">
    <citation type="submission" date="2020-11" db="EMBL/GenBank/DDBJ databases">
        <authorList>
            <consortium name="DOE Joint Genome Institute"/>
            <person name="Ahrendt S."/>
            <person name="Riley R."/>
            <person name="Andreopoulos W."/>
            <person name="Labutti K."/>
            <person name="Pangilinan J."/>
            <person name="Ruiz-Duenas F.J."/>
            <person name="Barrasa J.M."/>
            <person name="Sanchez-Garcia M."/>
            <person name="Camarero S."/>
            <person name="Miyauchi S."/>
            <person name="Serrano A."/>
            <person name="Linde D."/>
            <person name="Babiker R."/>
            <person name="Drula E."/>
            <person name="Ayuso-Fernandez I."/>
            <person name="Pacheco R."/>
            <person name="Padilla G."/>
            <person name="Ferreira P."/>
            <person name="Barriuso J."/>
            <person name="Kellner H."/>
            <person name="Castanera R."/>
            <person name="Alfaro M."/>
            <person name="Ramirez L."/>
            <person name="Pisabarro A.G."/>
            <person name="Kuo A."/>
            <person name="Tritt A."/>
            <person name="Lipzen A."/>
            <person name="He G."/>
            <person name="Yan M."/>
            <person name="Ng V."/>
            <person name="Cullen D."/>
            <person name="Martin F."/>
            <person name="Rosso M.-N."/>
            <person name="Henrissat B."/>
            <person name="Hibbett D."/>
            <person name="Martinez A.T."/>
            <person name="Grigoriev I.V."/>
        </authorList>
    </citation>
    <scope>NUCLEOTIDE SEQUENCE</scope>
    <source>
        <strain evidence="3">MF-IS2</strain>
    </source>
</reference>
<evidence type="ECO:0000313" key="3">
    <source>
        <dbReference type="EMBL" id="KAF9446587.1"/>
    </source>
</evidence>
<dbReference type="AlphaFoldDB" id="A0A9P6C0H2"/>
<keyword evidence="4" id="KW-1185">Reference proteome</keyword>
<feature type="compositionally biased region" description="Polar residues" evidence="2">
    <location>
        <begin position="165"/>
        <end position="174"/>
    </location>
</feature>
<gene>
    <name evidence="3" type="ORF">P691DRAFT_622338</name>
</gene>
<organism evidence="3 4">
    <name type="scientific">Macrolepiota fuliginosa MF-IS2</name>
    <dbReference type="NCBI Taxonomy" id="1400762"/>
    <lineage>
        <taxon>Eukaryota</taxon>
        <taxon>Fungi</taxon>
        <taxon>Dikarya</taxon>
        <taxon>Basidiomycota</taxon>
        <taxon>Agaricomycotina</taxon>
        <taxon>Agaricomycetes</taxon>
        <taxon>Agaricomycetidae</taxon>
        <taxon>Agaricales</taxon>
        <taxon>Agaricineae</taxon>
        <taxon>Agaricaceae</taxon>
        <taxon>Macrolepiota</taxon>
    </lineage>
</organism>
<feature type="region of interest" description="Disordered" evidence="2">
    <location>
        <begin position="397"/>
        <end position="421"/>
    </location>
</feature>
<comment type="caution">
    <text evidence="3">The sequence shown here is derived from an EMBL/GenBank/DDBJ whole genome shotgun (WGS) entry which is preliminary data.</text>
</comment>
<feature type="coiled-coil region" evidence="1">
    <location>
        <begin position="195"/>
        <end position="222"/>
    </location>
</feature>
<name>A0A9P6C0H2_9AGAR</name>
<evidence type="ECO:0000256" key="1">
    <source>
        <dbReference type="SAM" id="Coils"/>
    </source>
</evidence>
<keyword evidence="1" id="KW-0175">Coiled coil</keyword>
<evidence type="ECO:0000313" key="4">
    <source>
        <dbReference type="Proteomes" id="UP000807342"/>
    </source>
</evidence>
<feature type="region of interest" description="Disordered" evidence="2">
    <location>
        <begin position="165"/>
        <end position="191"/>
    </location>
</feature>
<feature type="non-terminal residue" evidence="3">
    <location>
        <position position="421"/>
    </location>
</feature>
<feature type="non-terminal residue" evidence="3">
    <location>
        <position position="1"/>
    </location>
</feature>
<dbReference type="Proteomes" id="UP000807342">
    <property type="component" value="Unassembled WGS sequence"/>
</dbReference>
<dbReference type="OrthoDB" id="2596255at2759"/>
<proteinExistence type="predicted"/>
<dbReference type="EMBL" id="MU151238">
    <property type="protein sequence ID" value="KAF9446587.1"/>
    <property type="molecule type" value="Genomic_DNA"/>
</dbReference>